<evidence type="ECO:0000256" key="1">
    <source>
        <dbReference type="SAM" id="Phobius"/>
    </source>
</evidence>
<gene>
    <name evidence="2" type="ORF">Q619_VDC00005G0003</name>
</gene>
<dbReference type="AlphaFoldDB" id="W1V940"/>
<evidence type="ECO:0000313" key="3">
    <source>
        <dbReference type="Proteomes" id="UP000018855"/>
    </source>
</evidence>
<dbReference type="Proteomes" id="UP000018855">
    <property type="component" value="Unassembled WGS sequence"/>
</dbReference>
<reference evidence="2 3" key="1">
    <citation type="submission" date="2013-12" db="EMBL/GenBank/DDBJ databases">
        <title>A Varibaculum cambriense genome reconstructed from a premature infant gut community with otherwise low bacterial novelty that shifts toward anaerobic metabolism during the third week of life.</title>
        <authorList>
            <person name="Brown C.T."/>
            <person name="Sharon I."/>
            <person name="Thomas B.C."/>
            <person name="Castelle C.J."/>
            <person name="Morowitz M.J."/>
            <person name="Banfield J.F."/>
        </authorList>
    </citation>
    <scope>NUCLEOTIDE SEQUENCE [LARGE SCALE GENOMIC DNA]</scope>
    <source>
        <strain evidence="3">DORA_11</strain>
    </source>
</reference>
<comment type="caution">
    <text evidence="2">The sequence shown here is derived from an EMBL/GenBank/DDBJ whole genome shotgun (WGS) entry which is preliminary data.</text>
</comment>
<accession>W1V940</accession>
<organism evidence="2 3">
    <name type="scientific">Veillonella dispar DORA_11</name>
    <dbReference type="NCBI Taxonomy" id="1403949"/>
    <lineage>
        <taxon>Bacteria</taxon>
        <taxon>Bacillati</taxon>
        <taxon>Bacillota</taxon>
        <taxon>Negativicutes</taxon>
        <taxon>Veillonellales</taxon>
        <taxon>Veillonellaceae</taxon>
        <taxon>Veillonella</taxon>
    </lineage>
</organism>
<proteinExistence type="predicted"/>
<keyword evidence="1" id="KW-0812">Transmembrane</keyword>
<keyword evidence="1" id="KW-0472">Membrane</keyword>
<keyword evidence="1" id="KW-1133">Transmembrane helix</keyword>
<evidence type="ECO:0000313" key="2">
    <source>
        <dbReference type="EMBL" id="ETJ02497.1"/>
    </source>
</evidence>
<dbReference type="EMBL" id="AZMJ01000005">
    <property type="protein sequence ID" value="ETJ02497.1"/>
    <property type="molecule type" value="Genomic_DNA"/>
</dbReference>
<dbReference type="PATRIC" id="fig|1403949.3.peg.8"/>
<protein>
    <submittedName>
        <fullName evidence="2">Uncharacterized protein</fullName>
    </submittedName>
</protein>
<feature type="transmembrane region" description="Helical" evidence="1">
    <location>
        <begin position="20"/>
        <end position="43"/>
    </location>
</feature>
<name>W1V940_9FIRM</name>
<sequence>MELIVLKKISYYFNMLPISFKIILGFALICMITISLMTVVAIINRPKQIQQLEAYEQKLTSISTHKVSEDHYVTGRNGQAYNFKITYESITLEEVRNILSEENIKWREVNKAQLIGYDMDDNISIEIIRDIKTKSITVILEKNG</sequence>